<comment type="caution">
    <text evidence="2">The sequence shown here is derived from an EMBL/GenBank/DDBJ whole genome shotgun (WGS) entry which is preliminary data.</text>
</comment>
<evidence type="ECO:0000313" key="2">
    <source>
        <dbReference type="EMBL" id="KAL3724113.1"/>
    </source>
</evidence>
<proteinExistence type="predicted"/>
<organism evidence="2 3">
    <name type="scientific">Eucalyptus globulus</name>
    <name type="common">Tasmanian blue gum</name>
    <dbReference type="NCBI Taxonomy" id="34317"/>
    <lineage>
        <taxon>Eukaryota</taxon>
        <taxon>Viridiplantae</taxon>
        <taxon>Streptophyta</taxon>
        <taxon>Embryophyta</taxon>
        <taxon>Tracheophyta</taxon>
        <taxon>Spermatophyta</taxon>
        <taxon>Magnoliopsida</taxon>
        <taxon>eudicotyledons</taxon>
        <taxon>Gunneridae</taxon>
        <taxon>Pentapetalae</taxon>
        <taxon>rosids</taxon>
        <taxon>malvids</taxon>
        <taxon>Myrtales</taxon>
        <taxon>Myrtaceae</taxon>
        <taxon>Myrtoideae</taxon>
        <taxon>Eucalypteae</taxon>
        <taxon>Eucalyptus</taxon>
    </lineage>
</organism>
<accession>A0ABD3JBN0</accession>
<dbReference type="PANTHER" id="PTHR35167">
    <property type="entry name" value="OS05G0216466 PROTEIN"/>
    <property type="match status" value="1"/>
</dbReference>
<name>A0ABD3JBN0_EUCGL</name>
<dbReference type="EMBL" id="JBJKBG010000009">
    <property type="protein sequence ID" value="KAL3724113.1"/>
    <property type="molecule type" value="Genomic_DNA"/>
</dbReference>
<sequence>MAKQSTSCCGEEGRTLEEKKKKKKRAAFSETELDAARQLVQLSGNSDENDGSTKKEKEEDGTEASSAFQDVALLFGENEADHLMRPNRKYRSIQHIYGSTKPIGDAVHAKRMRCN</sequence>
<keyword evidence="3" id="KW-1185">Reference proteome</keyword>
<gene>
    <name evidence="2" type="ORF">ACJRO7_036177</name>
</gene>
<dbReference type="AlphaFoldDB" id="A0ABD3JBN0"/>
<evidence type="ECO:0000313" key="3">
    <source>
        <dbReference type="Proteomes" id="UP001634007"/>
    </source>
</evidence>
<evidence type="ECO:0000256" key="1">
    <source>
        <dbReference type="SAM" id="MobiDB-lite"/>
    </source>
</evidence>
<protein>
    <submittedName>
        <fullName evidence="2">Uncharacterized protein</fullName>
    </submittedName>
</protein>
<dbReference type="PANTHER" id="PTHR35167:SF3">
    <property type="entry name" value="OS05G0216466 PROTEIN"/>
    <property type="match status" value="1"/>
</dbReference>
<dbReference type="Proteomes" id="UP001634007">
    <property type="component" value="Unassembled WGS sequence"/>
</dbReference>
<feature type="region of interest" description="Disordered" evidence="1">
    <location>
        <begin position="1"/>
        <end position="67"/>
    </location>
</feature>
<reference evidence="2 3" key="1">
    <citation type="submission" date="2024-11" db="EMBL/GenBank/DDBJ databases">
        <title>Chromosome-level genome assembly of Eucalyptus globulus Labill. provides insights into its genome evolution.</title>
        <authorList>
            <person name="Li X."/>
        </authorList>
    </citation>
    <scope>NUCLEOTIDE SEQUENCE [LARGE SCALE GENOMIC DNA]</scope>
    <source>
        <strain evidence="2">CL2024</strain>
        <tissue evidence="2">Fresh tender leaves</tissue>
    </source>
</reference>